<dbReference type="GO" id="GO:0005829">
    <property type="term" value="C:cytosol"/>
    <property type="evidence" value="ECO:0007669"/>
    <property type="project" value="TreeGrafter"/>
</dbReference>
<dbReference type="Pfam" id="PF00027">
    <property type="entry name" value="cNMP_binding"/>
    <property type="match status" value="1"/>
</dbReference>
<name>A0A833H281_9LEPT</name>
<dbReference type="InterPro" id="IPR014710">
    <property type="entry name" value="RmlC-like_jellyroll"/>
</dbReference>
<dbReference type="PROSITE" id="PS50042">
    <property type="entry name" value="CNMP_BINDING_3"/>
    <property type="match status" value="1"/>
</dbReference>
<feature type="repeat" description="TPR" evidence="1">
    <location>
        <begin position="127"/>
        <end position="160"/>
    </location>
</feature>
<proteinExistence type="predicted"/>
<organism evidence="3 4">
    <name type="scientific">Leptonema illini</name>
    <dbReference type="NCBI Taxonomy" id="183"/>
    <lineage>
        <taxon>Bacteria</taxon>
        <taxon>Pseudomonadati</taxon>
        <taxon>Spirochaetota</taxon>
        <taxon>Spirochaetia</taxon>
        <taxon>Leptospirales</taxon>
        <taxon>Leptospiraceae</taxon>
        <taxon>Leptonema</taxon>
    </lineage>
</organism>
<dbReference type="CDD" id="cd00038">
    <property type="entry name" value="CAP_ED"/>
    <property type="match status" value="1"/>
</dbReference>
<accession>A0A833H281</accession>
<dbReference type="InterPro" id="IPR019734">
    <property type="entry name" value="TPR_rpt"/>
</dbReference>
<dbReference type="PROSITE" id="PS50005">
    <property type="entry name" value="TPR"/>
    <property type="match status" value="2"/>
</dbReference>
<dbReference type="GO" id="GO:0003700">
    <property type="term" value="F:DNA-binding transcription factor activity"/>
    <property type="evidence" value="ECO:0007669"/>
    <property type="project" value="TreeGrafter"/>
</dbReference>
<comment type="caution">
    <text evidence="3">The sequence shown here is derived from an EMBL/GenBank/DDBJ whole genome shotgun (WGS) entry which is preliminary data.</text>
</comment>
<evidence type="ECO:0000313" key="4">
    <source>
        <dbReference type="Proteomes" id="UP000460298"/>
    </source>
</evidence>
<dbReference type="InterPro" id="IPR000595">
    <property type="entry name" value="cNMP-bd_dom"/>
</dbReference>
<dbReference type="PANTHER" id="PTHR24567:SF74">
    <property type="entry name" value="HTH-TYPE TRANSCRIPTIONAL REGULATOR ARCR"/>
    <property type="match status" value="1"/>
</dbReference>
<dbReference type="InterPro" id="IPR018490">
    <property type="entry name" value="cNMP-bd_dom_sf"/>
</dbReference>
<evidence type="ECO:0000256" key="1">
    <source>
        <dbReference type="PROSITE-ProRule" id="PRU00339"/>
    </source>
</evidence>
<dbReference type="EMBL" id="WBUI01000007">
    <property type="protein sequence ID" value="KAB2933065.1"/>
    <property type="molecule type" value="Genomic_DNA"/>
</dbReference>
<dbReference type="Gene3D" id="1.25.40.10">
    <property type="entry name" value="Tetratricopeptide repeat domain"/>
    <property type="match status" value="1"/>
</dbReference>
<sequence length="362" mass="40756">MPVIKNYNGGSIIYFEGDRAEDIYVLQSGRVVLISTSIDTGDEIREDVQIGEFFGVKSSLGRYPREETAQVIGKTNVIVFKQPEFEQMVMKNTRLIIKMLKVFSKQLREIHRKVRQILKAGSTRDPEYELMNVAESFYRSGNIDHAVYAFERYLTYHPNGPYSSRARDLLTMARKGQTYPHGYVPLESVAVDPVPSNFNDSLMKAASMPASSADDPFAFPEDPFVDDSAMPSDRSATEQLSQARELFGAGDFDGALTHLEELLSRNDLSKKSEFEAKAAALFEKGRCQIKMKKLPEATNTLTEYLKTYPSGSYVKQSFFQLGLIAEISGNQERARTFYAKVAQLKPDDEVTAQAKTRLQKIS</sequence>
<dbReference type="InterPro" id="IPR050397">
    <property type="entry name" value="Env_Response_Regulators"/>
</dbReference>
<feature type="domain" description="Cyclic nucleotide-binding" evidence="2">
    <location>
        <begin position="5"/>
        <end position="106"/>
    </location>
</feature>
<keyword evidence="1" id="KW-0802">TPR repeat</keyword>
<dbReference type="Pfam" id="PF13432">
    <property type="entry name" value="TPR_16"/>
    <property type="match status" value="1"/>
</dbReference>
<dbReference type="PANTHER" id="PTHR24567">
    <property type="entry name" value="CRP FAMILY TRANSCRIPTIONAL REGULATORY PROTEIN"/>
    <property type="match status" value="1"/>
</dbReference>
<dbReference type="SMART" id="SM00028">
    <property type="entry name" value="TPR"/>
    <property type="match status" value="4"/>
</dbReference>
<dbReference type="SUPFAM" id="SSF51206">
    <property type="entry name" value="cAMP-binding domain-like"/>
    <property type="match status" value="1"/>
</dbReference>
<reference evidence="3 4" key="1">
    <citation type="submission" date="2019-10" db="EMBL/GenBank/DDBJ databases">
        <title>Extracellular Electron Transfer in a Candidatus Methanoperedens spp. Enrichment Culture.</title>
        <authorList>
            <person name="Berger S."/>
            <person name="Rangel Shaw D."/>
            <person name="Berben T."/>
            <person name="In 'T Zandt M."/>
            <person name="Frank J."/>
            <person name="Reimann J."/>
            <person name="Jetten M.S.M."/>
            <person name="Welte C.U."/>
        </authorList>
    </citation>
    <scope>NUCLEOTIDE SEQUENCE [LARGE SCALE GENOMIC DNA]</scope>
    <source>
        <strain evidence="3">SB12</strain>
    </source>
</reference>
<gene>
    <name evidence="3" type="ORF">F9K24_09375</name>
</gene>
<dbReference type="InterPro" id="IPR011990">
    <property type="entry name" value="TPR-like_helical_dom_sf"/>
</dbReference>
<dbReference type="SUPFAM" id="SSF48452">
    <property type="entry name" value="TPR-like"/>
    <property type="match status" value="1"/>
</dbReference>
<evidence type="ECO:0000259" key="2">
    <source>
        <dbReference type="PROSITE" id="PS50042"/>
    </source>
</evidence>
<dbReference type="AlphaFoldDB" id="A0A833H281"/>
<dbReference type="Gene3D" id="2.60.120.10">
    <property type="entry name" value="Jelly Rolls"/>
    <property type="match status" value="1"/>
</dbReference>
<feature type="repeat" description="TPR" evidence="1">
    <location>
        <begin position="315"/>
        <end position="348"/>
    </location>
</feature>
<dbReference type="Proteomes" id="UP000460298">
    <property type="component" value="Unassembled WGS sequence"/>
</dbReference>
<protein>
    <submittedName>
        <fullName evidence="3">Cyclic nucleotide-binding domain-containing protein</fullName>
    </submittedName>
</protein>
<evidence type="ECO:0000313" key="3">
    <source>
        <dbReference type="EMBL" id="KAB2933065.1"/>
    </source>
</evidence>